<reference evidence="2" key="1">
    <citation type="journal article" date="2023" name="Front. Plant Sci.">
        <title>Chromosomal-level genome assembly of Melastoma candidum provides insights into trichome evolution.</title>
        <authorList>
            <person name="Zhong Y."/>
            <person name="Wu W."/>
            <person name="Sun C."/>
            <person name="Zou P."/>
            <person name="Liu Y."/>
            <person name="Dai S."/>
            <person name="Zhou R."/>
        </authorList>
    </citation>
    <scope>NUCLEOTIDE SEQUENCE [LARGE SCALE GENOMIC DNA]</scope>
</reference>
<evidence type="ECO:0000313" key="2">
    <source>
        <dbReference type="Proteomes" id="UP001057402"/>
    </source>
</evidence>
<comment type="caution">
    <text evidence="1">The sequence shown here is derived from an EMBL/GenBank/DDBJ whole genome shotgun (WGS) entry which is preliminary data.</text>
</comment>
<keyword evidence="2" id="KW-1185">Reference proteome</keyword>
<dbReference type="EMBL" id="CM042890">
    <property type="protein sequence ID" value="KAI4311219.1"/>
    <property type="molecule type" value="Genomic_DNA"/>
</dbReference>
<proteinExistence type="predicted"/>
<sequence length="460" mass="51825">MQLAMANSGAFSIGRGSRPSCIFNFIRRRIRRACLKLRCVLRKRPRLKFLERRFQRFRQKGENEFGQFRQGSVNRPIRMVTFNVAMFSLAPAVSDYGKRRGSLSDWPRSILKQSPLHPVAAGERSSRTKMRVSINLPENEISMANSVVSSPIMLINDRSKVPARSPICFPYAWANITSEENLQSGGAKSIFDVLREVDADIIALQDVKAVEAKGMRPLSGLADALGMSYVFAESWAPEYGNAILSKWKIKRWRAQRIADEDDFRNVLRAVIELPGEAGELSVGCTQLDHLDETWRMRQVKAIVEKSCHVDDHIDVLAGGLNSLDDSDYSISRWMDIVKYYQDIGKPTPKVEVTRYLKANGYVDAKAFAGDCEPVVIIAKGQNVQGTCKYGTRVDYVHAAPESLYRFVPSTYSVVSSEGTSDHHIVKVDIVRVDNGGRKGQKRMIKSKKKTQTRSERTKLL</sequence>
<evidence type="ECO:0000313" key="1">
    <source>
        <dbReference type="EMBL" id="KAI4311219.1"/>
    </source>
</evidence>
<protein>
    <submittedName>
        <fullName evidence="1">Uncharacterized protein</fullName>
    </submittedName>
</protein>
<dbReference type="Proteomes" id="UP001057402">
    <property type="component" value="Chromosome 11"/>
</dbReference>
<name>A0ACB9LJB4_9MYRT</name>
<gene>
    <name evidence="1" type="ORF">MLD38_036129</name>
</gene>
<organism evidence="1 2">
    <name type="scientific">Melastoma candidum</name>
    <dbReference type="NCBI Taxonomy" id="119954"/>
    <lineage>
        <taxon>Eukaryota</taxon>
        <taxon>Viridiplantae</taxon>
        <taxon>Streptophyta</taxon>
        <taxon>Embryophyta</taxon>
        <taxon>Tracheophyta</taxon>
        <taxon>Spermatophyta</taxon>
        <taxon>Magnoliopsida</taxon>
        <taxon>eudicotyledons</taxon>
        <taxon>Gunneridae</taxon>
        <taxon>Pentapetalae</taxon>
        <taxon>rosids</taxon>
        <taxon>malvids</taxon>
        <taxon>Myrtales</taxon>
        <taxon>Melastomataceae</taxon>
        <taxon>Melastomatoideae</taxon>
        <taxon>Melastomateae</taxon>
        <taxon>Melastoma</taxon>
    </lineage>
</organism>
<accession>A0ACB9LJB4</accession>